<dbReference type="STRING" id="578459.A0A0N8PZX2"/>
<dbReference type="PIRSF" id="PIRSF001220">
    <property type="entry name" value="L-ASNase_gatD"/>
    <property type="match status" value="1"/>
</dbReference>
<evidence type="ECO:0000313" key="14">
    <source>
        <dbReference type="Proteomes" id="UP000053890"/>
    </source>
</evidence>
<feature type="active site" description="O-isoaspartyl threonine intermediate" evidence="5">
    <location>
        <position position="66"/>
    </location>
</feature>
<dbReference type="PANTHER" id="PTHR11707">
    <property type="entry name" value="L-ASPARAGINASE"/>
    <property type="match status" value="1"/>
</dbReference>
<evidence type="ECO:0000256" key="9">
    <source>
        <dbReference type="RuleBase" id="RU004456"/>
    </source>
</evidence>
<dbReference type="SMART" id="SM00870">
    <property type="entry name" value="Asparaginase"/>
    <property type="match status" value="1"/>
</dbReference>
<dbReference type="PROSITE" id="PS00144">
    <property type="entry name" value="ASN_GLN_ASE_1"/>
    <property type="match status" value="1"/>
</dbReference>
<dbReference type="PANTHER" id="PTHR11707:SF28">
    <property type="entry name" value="60 KDA LYSOPHOSPHOLIPASE"/>
    <property type="match status" value="1"/>
</dbReference>
<gene>
    <name evidence="13" type="ORF">RHOBADRAFT_28615</name>
</gene>
<dbReference type="InterPro" id="IPR027474">
    <property type="entry name" value="L-asparaginase_N"/>
</dbReference>
<comment type="catalytic activity">
    <reaction evidence="4">
        <text>L-asparagine + H2O = L-aspartate + NH4(+)</text>
        <dbReference type="Rhea" id="RHEA:21016"/>
        <dbReference type="ChEBI" id="CHEBI:15377"/>
        <dbReference type="ChEBI" id="CHEBI:28938"/>
        <dbReference type="ChEBI" id="CHEBI:29991"/>
        <dbReference type="ChEBI" id="CHEBI:58048"/>
        <dbReference type="EC" id="3.5.1.1"/>
    </reaction>
</comment>
<dbReference type="OMA" id="RYYMQPL"/>
<evidence type="ECO:0000256" key="10">
    <source>
        <dbReference type="SAM" id="SignalP"/>
    </source>
</evidence>
<feature type="domain" description="Asparaginase/glutaminase C-terminal" evidence="12">
    <location>
        <begin position="272"/>
        <end position="376"/>
    </location>
</feature>
<evidence type="ECO:0000256" key="6">
    <source>
        <dbReference type="PIRSR" id="PIRSR001220-2"/>
    </source>
</evidence>
<evidence type="ECO:0000313" key="13">
    <source>
        <dbReference type="EMBL" id="KPV73517.1"/>
    </source>
</evidence>
<comment type="similarity">
    <text evidence="1 9">Belongs to the asparaginase 1 family.</text>
</comment>
<evidence type="ECO:0000256" key="2">
    <source>
        <dbReference type="ARBA" id="ARBA00012920"/>
    </source>
</evidence>
<feature type="binding site" evidence="6">
    <location>
        <begin position="148"/>
        <end position="149"/>
    </location>
    <ligand>
        <name>substrate</name>
    </ligand>
</feature>
<dbReference type="FunFam" id="3.40.50.1170:FF:000001">
    <property type="entry name" value="L-asparaginase 2"/>
    <property type="match status" value="1"/>
</dbReference>
<dbReference type="GeneID" id="28973283"/>
<dbReference type="CDD" id="cd08964">
    <property type="entry name" value="L-asparaginase_II"/>
    <property type="match status" value="1"/>
</dbReference>
<feature type="active site" evidence="8">
    <location>
        <position position="148"/>
    </location>
</feature>
<sequence length="392" mass="40832">MLAKSLAAAVAVAALFGSSCAAPLVAPAKSAVQLVERDRGSDFNVTYSSNYTEHLPRTLIIATGGTIAGSSADNTDTTTYTAGTVGIEQLIVAVPELLNVSNVDGIQFSNIASESISDGMALNLSKLVNEALCSNASKWDAAVITHGTDTLEETAFFIDATLQCDKPVVVVGAMRPSTAIGADGGNNLLSAVTTAVTPASRNRGTLIVLNDRICQALYCQKTQANTVDTFKSPEQGFIGTLLSTKPVYYSTPSQPTFKRVYDLSNVTSLPPVEILIGYQGADLALMDVAVSGGAKGIVIAGVGSGSVSETGKDHVAKAVEQGVPVVRSTKINVGAVPSPAYANTIAAGLLNPVKARRLLQILLALGKSNDEVKQAFEEQLQGFLTLDLKKHY</sequence>
<dbReference type="PROSITE" id="PS00917">
    <property type="entry name" value="ASN_GLN_ASE_2"/>
    <property type="match status" value="1"/>
</dbReference>
<dbReference type="Gene3D" id="3.40.50.40">
    <property type="match status" value="1"/>
</dbReference>
<dbReference type="InterPro" id="IPR027473">
    <property type="entry name" value="L-asparaginase_C"/>
</dbReference>
<feature type="chain" id="PRO_5006029393" description="asparaginase" evidence="10">
    <location>
        <begin position="22"/>
        <end position="392"/>
    </location>
</feature>
<keyword evidence="14" id="KW-1185">Reference proteome</keyword>
<feature type="domain" description="L-asparaginase N-terminal" evidence="11">
    <location>
        <begin position="59"/>
        <end position="251"/>
    </location>
</feature>
<keyword evidence="3" id="KW-0378">Hydrolase</keyword>
<evidence type="ECO:0000256" key="1">
    <source>
        <dbReference type="ARBA" id="ARBA00010518"/>
    </source>
</evidence>
<evidence type="ECO:0000259" key="11">
    <source>
        <dbReference type="Pfam" id="PF00710"/>
    </source>
</evidence>
<feature type="binding site" evidence="6">
    <location>
        <position position="113"/>
    </location>
    <ligand>
        <name>substrate</name>
    </ligand>
</feature>
<evidence type="ECO:0000256" key="4">
    <source>
        <dbReference type="ARBA" id="ARBA00049366"/>
    </source>
</evidence>
<dbReference type="GO" id="GO:0006530">
    <property type="term" value="P:L-asparagine catabolic process"/>
    <property type="evidence" value="ECO:0007669"/>
    <property type="project" value="UniProtKB-ARBA"/>
</dbReference>
<dbReference type="InterPro" id="IPR004550">
    <property type="entry name" value="AsnASE_II"/>
</dbReference>
<dbReference type="PRINTS" id="PR00139">
    <property type="entry name" value="ASNGLNASE"/>
</dbReference>
<dbReference type="NCBIfam" id="TIGR00520">
    <property type="entry name" value="asnASE_II"/>
    <property type="match status" value="1"/>
</dbReference>
<dbReference type="PROSITE" id="PS51732">
    <property type="entry name" value="ASN_GLN_ASE_3"/>
    <property type="match status" value="1"/>
</dbReference>
<dbReference type="RefSeq" id="XP_018269566.1">
    <property type="nucleotide sequence ID" value="XM_018412834.1"/>
</dbReference>
<evidence type="ECO:0000256" key="3">
    <source>
        <dbReference type="ARBA" id="ARBA00022801"/>
    </source>
</evidence>
<feature type="active site" evidence="7">
    <location>
        <position position="66"/>
    </location>
</feature>
<dbReference type="InterPro" id="IPR027475">
    <property type="entry name" value="Asparaginase/glutaminase_AS2"/>
</dbReference>
<accession>A0A0N8PZX2</accession>
<evidence type="ECO:0000256" key="5">
    <source>
        <dbReference type="PIRSR" id="PIRSR001220-1"/>
    </source>
</evidence>
<dbReference type="EC" id="3.5.1.1" evidence="2"/>
<evidence type="ECO:0000256" key="8">
    <source>
        <dbReference type="PROSITE-ProRule" id="PRU10100"/>
    </source>
</evidence>
<proteinExistence type="inferred from homology"/>
<dbReference type="Proteomes" id="UP000053890">
    <property type="component" value="Unassembled WGS sequence"/>
</dbReference>
<keyword evidence="10" id="KW-0732">Signal</keyword>
<evidence type="ECO:0000259" key="12">
    <source>
        <dbReference type="Pfam" id="PF17763"/>
    </source>
</evidence>
<dbReference type="InterPro" id="IPR040919">
    <property type="entry name" value="Asparaginase_C"/>
</dbReference>
<dbReference type="OrthoDB" id="2524015at2759"/>
<dbReference type="Gene3D" id="3.40.50.1170">
    <property type="entry name" value="L-asparaginase, N-terminal domain"/>
    <property type="match status" value="1"/>
</dbReference>
<dbReference type="InterPro" id="IPR037152">
    <property type="entry name" value="L-asparaginase_N_sf"/>
</dbReference>
<dbReference type="Pfam" id="PF00710">
    <property type="entry name" value="Asparaginase"/>
    <property type="match status" value="1"/>
</dbReference>
<dbReference type="PIRSF" id="PIRSF500176">
    <property type="entry name" value="L_ASNase"/>
    <property type="match status" value="1"/>
</dbReference>
<evidence type="ECO:0000256" key="7">
    <source>
        <dbReference type="PROSITE-ProRule" id="PRU10099"/>
    </source>
</evidence>
<protein>
    <recommendedName>
        <fullName evidence="2">asparaginase</fullName>
        <ecNumber evidence="2">3.5.1.1</ecNumber>
    </recommendedName>
</protein>
<dbReference type="InterPro" id="IPR036152">
    <property type="entry name" value="Asp/glu_Ase-like_sf"/>
</dbReference>
<dbReference type="EMBL" id="KQ474082">
    <property type="protein sequence ID" value="KPV73517.1"/>
    <property type="molecule type" value="Genomic_DNA"/>
</dbReference>
<dbReference type="InterPro" id="IPR006034">
    <property type="entry name" value="Asparaginase/glutaminase-like"/>
</dbReference>
<feature type="signal peptide" evidence="10">
    <location>
        <begin position="1"/>
        <end position="21"/>
    </location>
</feature>
<organism evidence="13 14">
    <name type="scientific">Rhodotorula graminis (strain WP1)</name>
    <dbReference type="NCBI Taxonomy" id="578459"/>
    <lineage>
        <taxon>Eukaryota</taxon>
        <taxon>Fungi</taxon>
        <taxon>Dikarya</taxon>
        <taxon>Basidiomycota</taxon>
        <taxon>Pucciniomycotina</taxon>
        <taxon>Microbotryomycetes</taxon>
        <taxon>Sporidiobolales</taxon>
        <taxon>Sporidiobolaceae</taxon>
        <taxon>Rhodotorula</taxon>
    </lineage>
</organism>
<dbReference type="SUPFAM" id="SSF53774">
    <property type="entry name" value="Glutaminase/Asparaginase"/>
    <property type="match status" value="1"/>
</dbReference>
<dbReference type="InterPro" id="IPR020827">
    <property type="entry name" value="Asparaginase/glutaminase_AS1"/>
</dbReference>
<reference evidence="13 14" key="1">
    <citation type="journal article" date="2015" name="Front. Microbiol.">
        <title>Genome sequence of the plant growth promoting endophytic yeast Rhodotorula graminis WP1.</title>
        <authorList>
            <person name="Firrincieli A."/>
            <person name="Otillar R."/>
            <person name="Salamov A."/>
            <person name="Schmutz J."/>
            <person name="Khan Z."/>
            <person name="Redman R.S."/>
            <person name="Fleck N.D."/>
            <person name="Lindquist E."/>
            <person name="Grigoriev I.V."/>
            <person name="Doty S.L."/>
        </authorList>
    </citation>
    <scope>NUCLEOTIDE SEQUENCE [LARGE SCALE GENOMIC DNA]</scope>
    <source>
        <strain evidence="13 14">WP1</strain>
    </source>
</reference>
<dbReference type="GO" id="GO:0004067">
    <property type="term" value="F:asparaginase activity"/>
    <property type="evidence" value="ECO:0007669"/>
    <property type="project" value="UniProtKB-UniRule"/>
</dbReference>
<name>A0A0N8PZX2_RHOGW</name>
<dbReference type="Pfam" id="PF17763">
    <property type="entry name" value="Asparaginase_C"/>
    <property type="match status" value="1"/>
</dbReference>
<dbReference type="AlphaFoldDB" id="A0A0N8PZX2"/>
<dbReference type="PROSITE" id="PS51257">
    <property type="entry name" value="PROKAR_LIPOPROTEIN"/>
    <property type="match status" value="1"/>
</dbReference>